<name>A0A6N4X826_9FLAO</name>
<evidence type="ECO:0000313" key="3">
    <source>
        <dbReference type="Proteomes" id="UP000445144"/>
    </source>
</evidence>
<sequence>MPKKLLLFAALSTSPYFIAQDKAESALKTFAEKFPQEKIHIVLDKKNYLAGDNLWFKSFVFDGYSPSQISTSLFVELYDSNKKQIDKKLIPLLNGEGSGSFTLSENLKEDVYYMRAYTAWMTNFNEDFQSIQPIEIYNPSSPEKLTKDTISSWSASLYPESGTFIEGINTKFAVRIKSKGSYPTNWGGYIIETEKPNNKLVTFKGLDENTGLFKFTPQSGKKYQLIVEDDKGKKQNIDLPSSSSSGIHLQVVSKAEAITFTLKSKNIQEAQSYKILGTINNQLVYKARISSSDQNYSIPTEKLVNGILQLTVFDEKENVIAQRLCFVQPELLKIKKPSLQSLSLSESSRSSNSFTIKGTEESSYTVLVLDGKSESSEDENSLLSSVWLTGDIHSEIYSPAQYFKKGSNPDALDALLLSEKWTRFDWKLLLSGNYPTIKYKPEPYISYKGKVSIQGKPAANTDLNLVFEMPNHGTKFYQVKTDTNGFFNLNGLVFEDSIKFSYQLNEEKKVPKEQVQVFLQPNYSFISYLGNLPSSHFNLSKRLEKDQLPVEITRYVTTKSISKIINEKITNIEEVKIKGQKKNLTKKLNAQLSGPLFKSGNESVFDFVNDNNGAQSYTNILQWLQGRVAGLSITLEQGTYIPRFRSNPIGIYLDEMPVDASSISSIPVSDIAMVKVIKGYFAGGFAGNTNGAIAIYTRRGGSTGSISDPIQSTQLKQITITGYDKETPFPNPDYSNDSFKNISQDVRSVLYWNPYIEQQSNESTTVQFYNNDDAKNYKIIIMGFDRNNDLPIYYNEIMK</sequence>
<dbReference type="EMBL" id="CACVBR010000045">
    <property type="protein sequence ID" value="CAA7197255.1"/>
    <property type="molecule type" value="Genomic_DNA"/>
</dbReference>
<accession>A0A6N4X826</accession>
<keyword evidence="1" id="KW-0732">Signal</keyword>
<dbReference type="SUPFAM" id="SSF56935">
    <property type="entry name" value="Porins"/>
    <property type="match status" value="1"/>
</dbReference>
<dbReference type="Proteomes" id="UP000445144">
    <property type="component" value="Unassembled WGS sequence"/>
</dbReference>
<organism evidence="2 3">
    <name type="scientific">Chryseobacterium potabilaquae</name>
    <dbReference type="NCBI Taxonomy" id="2675057"/>
    <lineage>
        <taxon>Bacteria</taxon>
        <taxon>Pseudomonadati</taxon>
        <taxon>Bacteroidota</taxon>
        <taxon>Flavobacteriia</taxon>
        <taxon>Flavobacteriales</taxon>
        <taxon>Weeksellaceae</taxon>
        <taxon>Chryseobacterium group</taxon>
        <taxon>Chryseobacterium</taxon>
    </lineage>
</organism>
<dbReference type="Gene3D" id="2.170.130.10">
    <property type="entry name" value="TonB-dependent receptor, plug domain"/>
    <property type="match status" value="1"/>
</dbReference>
<proteinExistence type="predicted"/>
<dbReference type="AlphaFoldDB" id="A0A6N4X826"/>
<protein>
    <recommendedName>
        <fullName evidence="4">TonB-dependent Receptor Plug Domain</fullName>
    </recommendedName>
</protein>
<dbReference type="Gene3D" id="2.60.40.1930">
    <property type="match status" value="1"/>
</dbReference>
<feature type="signal peptide" evidence="1">
    <location>
        <begin position="1"/>
        <end position="19"/>
    </location>
</feature>
<evidence type="ECO:0008006" key="4">
    <source>
        <dbReference type="Google" id="ProtNLM"/>
    </source>
</evidence>
<gene>
    <name evidence="2" type="ORF">CHRY9293_03308</name>
</gene>
<dbReference type="InterPro" id="IPR037066">
    <property type="entry name" value="Plug_dom_sf"/>
</dbReference>
<reference evidence="2 3" key="1">
    <citation type="submission" date="2020-01" db="EMBL/GenBank/DDBJ databases">
        <authorList>
            <person name="Rodrigo-Torres L."/>
            <person name="Arahal R. D."/>
            <person name="Lucena T."/>
        </authorList>
    </citation>
    <scope>NUCLEOTIDE SEQUENCE [LARGE SCALE GENOMIC DNA]</scope>
    <source>
        <strain evidence="2 3">CECT 9293</strain>
    </source>
</reference>
<evidence type="ECO:0000313" key="2">
    <source>
        <dbReference type="EMBL" id="CAA7197255.1"/>
    </source>
</evidence>
<evidence type="ECO:0000256" key="1">
    <source>
        <dbReference type="SAM" id="SignalP"/>
    </source>
</evidence>
<feature type="chain" id="PRO_5026724461" description="TonB-dependent Receptor Plug Domain" evidence="1">
    <location>
        <begin position="20"/>
        <end position="799"/>
    </location>
</feature>
<keyword evidence="3" id="KW-1185">Reference proteome</keyword>
<dbReference type="RefSeq" id="WP_162033941.1">
    <property type="nucleotide sequence ID" value="NZ_CACVBR010000045.1"/>
</dbReference>